<evidence type="ECO:0000256" key="6">
    <source>
        <dbReference type="ARBA" id="ARBA00022989"/>
    </source>
</evidence>
<keyword evidence="7 9" id="KW-0472">Membrane</keyword>
<keyword evidence="12" id="KW-1185">Reference proteome</keyword>
<feature type="transmembrane region" description="Helical" evidence="9">
    <location>
        <begin position="397"/>
        <end position="420"/>
    </location>
</feature>
<name>A0A109RDM6_9LACT</name>
<dbReference type="Pfam" id="PF03553">
    <property type="entry name" value="Na_H_antiporter"/>
    <property type="match status" value="2"/>
</dbReference>
<keyword evidence="5 9" id="KW-0812">Transmembrane</keyword>
<dbReference type="InterPro" id="IPR052180">
    <property type="entry name" value="NhaC_Na-H+_Antiporter"/>
</dbReference>
<feature type="transmembrane region" description="Helical" evidence="9">
    <location>
        <begin position="113"/>
        <end position="132"/>
    </location>
</feature>
<reference evidence="12" key="2">
    <citation type="submission" date="2016-01" db="EMBL/GenBank/DDBJ databases">
        <title>Six Aerococcus type strain genome sequencing and assembly using PacBio and Illumina Hiseq.</title>
        <authorList>
            <person name="Carkaci D."/>
            <person name="Dargis R."/>
            <person name="Nielsen X.C."/>
            <person name="Skovgaard O."/>
            <person name="Fuursted K."/>
            <person name="Christensen J.J."/>
        </authorList>
    </citation>
    <scope>NUCLEOTIDE SEQUENCE [LARGE SCALE GENOMIC DNA]</scope>
    <source>
        <strain evidence="12">CCUG43001</strain>
    </source>
</reference>
<evidence type="ECO:0000313" key="11">
    <source>
        <dbReference type="EMBL" id="AMB94371.1"/>
    </source>
</evidence>
<keyword evidence="2" id="KW-0813">Transport</keyword>
<dbReference type="RefSeq" id="WP_067974903.1">
    <property type="nucleotide sequence ID" value="NZ_CAJHKN010000002.1"/>
</dbReference>
<feature type="transmembrane region" description="Helical" evidence="9">
    <location>
        <begin position="241"/>
        <end position="258"/>
    </location>
</feature>
<dbReference type="GO" id="GO:0005886">
    <property type="term" value="C:plasma membrane"/>
    <property type="evidence" value="ECO:0007669"/>
    <property type="project" value="UniProtKB-SubCell"/>
</dbReference>
<evidence type="ECO:0000313" key="12">
    <source>
        <dbReference type="Proteomes" id="UP000069912"/>
    </source>
</evidence>
<proteinExistence type="inferred from homology"/>
<feature type="domain" description="Na+/H+ antiporter NhaC-like C-terminal" evidence="10">
    <location>
        <begin position="17"/>
        <end position="224"/>
    </location>
</feature>
<dbReference type="GeneID" id="92903648"/>
<feature type="transmembrane region" description="Helical" evidence="9">
    <location>
        <begin position="39"/>
        <end position="56"/>
    </location>
</feature>
<feature type="transmembrane region" description="Helical" evidence="9">
    <location>
        <begin position="264"/>
        <end position="286"/>
    </location>
</feature>
<dbReference type="PANTHER" id="PTHR33451:SF5">
    <property type="entry name" value="NA+_H+ ANTIPORTER"/>
    <property type="match status" value="1"/>
</dbReference>
<evidence type="ECO:0000256" key="5">
    <source>
        <dbReference type="ARBA" id="ARBA00022692"/>
    </source>
</evidence>
<evidence type="ECO:0000256" key="2">
    <source>
        <dbReference type="ARBA" id="ARBA00022448"/>
    </source>
</evidence>
<evidence type="ECO:0000259" key="10">
    <source>
        <dbReference type="Pfam" id="PF03553"/>
    </source>
</evidence>
<gene>
    <name evidence="11" type="ORF">AWM72_06155</name>
</gene>
<sequence length="484" mass="51459">MKAKQTLTFRGGYLMAYLPLVIFLVFCILFFVILKAFEMHALAMGAILGLLAGSIFDKPKQASDYWEAVYEGAREAVPVVILLMTIGIFSQMIKTANLSAGFVYLAQVMGIKGGLYTAMTFLFVSIIATATGSSIGSFFTCFPIFYPAGILLGAHPAALAGAILSGGVFGDNLAPISDTTIISAGTQHYRYSKQTCDVGGVVRTRLPYALIAGGLSFILFFLFGGGGPVQAGSAGLGSENLNPLFMLIPVFLMIIISIRKRNLYLAILVGLLSGCVVGLLTGVLQLSDILSSEDGGLTGFLTEGIEGMMGTCLLVLSVYGIMGVLNASGALQRLTDQISQSKLCQTVRGTELAMMLGITLTTILFGGVSSASMTTFGKVQNELGQACQLHPYRRANLLDGFANGLGVAVPFLSVFIFVGSQLTQGYDFAAPLSVTQIAPYLFHSYNLFLVFIVSILTGWGRRFEGPKGEEVLAADLNKEVKVLD</sequence>
<dbReference type="InterPro" id="IPR018461">
    <property type="entry name" value="Na/H_Antiport_NhaC-like_C"/>
</dbReference>
<evidence type="ECO:0000256" key="7">
    <source>
        <dbReference type="ARBA" id="ARBA00023136"/>
    </source>
</evidence>
<dbReference type="Proteomes" id="UP000069912">
    <property type="component" value="Chromosome"/>
</dbReference>
<keyword evidence="6 9" id="KW-1133">Transmembrane helix</keyword>
<dbReference type="KEGG" id="asan:AWM72_06155"/>
<feature type="transmembrane region" description="Helical" evidence="9">
    <location>
        <begin position="144"/>
        <end position="169"/>
    </location>
</feature>
<dbReference type="GO" id="GO:0015297">
    <property type="term" value="F:antiporter activity"/>
    <property type="evidence" value="ECO:0007669"/>
    <property type="project" value="UniProtKB-KW"/>
</dbReference>
<feature type="transmembrane region" description="Helical" evidence="9">
    <location>
        <begin position="307"/>
        <end position="332"/>
    </location>
</feature>
<dbReference type="AlphaFoldDB" id="A0A109RDM6"/>
<comment type="subcellular location">
    <subcellularLocation>
        <location evidence="1">Cell membrane</location>
        <topology evidence="1">Multi-pass membrane protein</topology>
    </subcellularLocation>
</comment>
<evidence type="ECO:0000256" key="4">
    <source>
        <dbReference type="ARBA" id="ARBA00022475"/>
    </source>
</evidence>
<accession>A0A109RDM6</accession>
<comment type="similarity">
    <text evidence="8">Belongs to the NhaC Na(+)/H(+) (TC 2.A.35) antiporter family.</text>
</comment>
<evidence type="ECO:0000256" key="9">
    <source>
        <dbReference type="SAM" id="Phobius"/>
    </source>
</evidence>
<evidence type="ECO:0000256" key="1">
    <source>
        <dbReference type="ARBA" id="ARBA00004651"/>
    </source>
</evidence>
<evidence type="ECO:0000256" key="8">
    <source>
        <dbReference type="ARBA" id="ARBA00038435"/>
    </source>
</evidence>
<feature type="transmembrane region" description="Helical" evidence="9">
    <location>
        <begin position="208"/>
        <end position="229"/>
    </location>
</feature>
<feature type="transmembrane region" description="Helical" evidence="9">
    <location>
        <begin position="12"/>
        <end position="33"/>
    </location>
</feature>
<dbReference type="PANTHER" id="PTHR33451">
    <property type="entry name" value="MALATE-2H(+)/NA(+)-LACTATE ANTIPORTER"/>
    <property type="match status" value="1"/>
</dbReference>
<evidence type="ECO:0000256" key="3">
    <source>
        <dbReference type="ARBA" id="ARBA00022449"/>
    </source>
</evidence>
<reference evidence="11 12" key="1">
    <citation type="journal article" date="2016" name="Genome Announc.">
        <title>Complete Genome Sequences of Aerococcus christensenii CCUG 28831T, Aerococcus sanguinicola CCUG 43001T, Aerococcus urinae CCUG 36881T, Aerococcus urinaeequi CCUG 28094T, Aerococcus urinaehominis CCUG 42038 BT, and Aerococcus viridans CCUG 4311T.</title>
        <authorList>
            <person name="Carkaci D."/>
            <person name="Dargis R."/>
            <person name="Nielsen X.C."/>
            <person name="Skovgaard O."/>
            <person name="Fuursted K."/>
            <person name="Christensen J.J."/>
        </authorList>
    </citation>
    <scope>NUCLEOTIDE SEQUENCE [LARGE SCALE GENOMIC DNA]</scope>
    <source>
        <strain evidence="11 12">CCUG43001</strain>
    </source>
</reference>
<feature type="domain" description="Na+/H+ antiporter NhaC-like C-terminal" evidence="10">
    <location>
        <begin position="255"/>
        <end position="400"/>
    </location>
</feature>
<organism evidence="11 12">
    <name type="scientific">Aerococcus sanguinicola</name>
    <dbReference type="NCBI Taxonomy" id="119206"/>
    <lineage>
        <taxon>Bacteria</taxon>
        <taxon>Bacillati</taxon>
        <taxon>Bacillota</taxon>
        <taxon>Bacilli</taxon>
        <taxon>Lactobacillales</taxon>
        <taxon>Aerococcaceae</taxon>
        <taxon>Aerococcus</taxon>
    </lineage>
</organism>
<protein>
    <submittedName>
        <fullName evidence="11">Sodium:proton antiporter</fullName>
    </submittedName>
</protein>
<keyword evidence="3" id="KW-0050">Antiport</keyword>
<keyword evidence="4" id="KW-1003">Cell membrane</keyword>
<dbReference type="EMBL" id="CP014160">
    <property type="protein sequence ID" value="AMB94371.1"/>
    <property type="molecule type" value="Genomic_DNA"/>
</dbReference>
<feature type="transmembrane region" description="Helical" evidence="9">
    <location>
        <begin position="440"/>
        <end position="459"/>
    </location>
</feature>
<feature type="transmembrane region" description="Helical" evidence="9">
    <location>
        <begin position="76"/>
        <end position="93"/>
    </location>
</feature>